<reference evidence="9 10" key="1">
    <citation type="journal article" date="2009" name="PLoS Genet.">
        <title>Alliance of proteomics and genomics to unravel the specificities of Sahara bacterium Deinococcus deserti.</title>
        <authorList>
            <person name="de Groot A."/>
            <person name="Dulermo R."/>
            <person name="Ortet P."/>
            <person name="Blanchard L."/>
            <person name="Guerin P."/>
            <person name="Fernandez B."/>
            <person name="Vacherie B."/>
            <person name="Dossat C."/>
            <person name="Jolivet E."/>
            <person name="Siguier P."/>
            <person name="Chandler M."/>
            <person name="Barakat M."/>
            <person name="Dedieu A."/>
            <person name="Barbe V."/>
            <person name="Heulin T."/>
            <person name="Sommer S."/>
            <person name="Achouak W."/>
            <person name="Armengaud J."/>
        </authorList>
    </citation>
    <scope>NUCLEOTIDE SEQUENCE [LARGE SCALE GENOMIC DNA]</scope>
    <source>
        <strain evidence="10">DSM 17065 / CIP 109153 / LMG 22923 / VCD115</strain>
        <plasmid evidence="10">pDeide1</plasmid>
    </source>
</reference>
<dbReference type="InterPro" id="IPR050366">
    <property type="entry name" value="BP-dependent_transpt_permease"/>
</dbReference>
<keyword evidence="2 7" id="KW-0813">Transport</keyword>
<dbReference type="OrthoDB" id="9797472at2"/>
<comment type="subcellular location">
    <subcellularLocation>
        <location evidence="1 7">Cell membrane</location>
        <topology evidence="1 7">Multi-pass membrane protein</topology>
    </subcellularLocation>
</comment>
<keyword evidence="9" id="KW-0614">Plasmid</keyword>
<feature type="transmembrane region" description="Helical" evidence="7">
    <location>
        <begin position="148"/>
        <end position="168"/>
    </location>
</feature>
<dbReference type="AlphaFoldDB" id="C1D2B5"/>
<dbReference type="InterPro" id="IPR000515">
    <property type="entry name" value="MetI-like"/>
</dbReference>
<evidence type="ECO:0000313" key="9">
    <source>
        <dbReference type="EMBL" id="ACO47554.1"/>
    </source>
</evidence>
<evidence type="ECO:0000313" key="10">
    <source>
        <dbReference type="Proteomes" id="UP000002208"/>
    </source>
</evidence>
<evidence type="ECO:0000256" key="3">
    <source>
        <dbReference type="ARBA" id="ARBA00022475"/>
    </source>
</evidence>
<keyword evidence="4 7" id="KW-0812">Transmembrane</keyword>
<dbReference type="GO" id="GO:0055085">
    <property type="term" value="P:transmembrane transport"/>
    <property type="evidence" value="ECO:0007669"/>
    <property type="project" value="InterPro"/>
</dbReference>
<feature type="transmembrane region" description="Helical" evidence="7">
    <location>
        <begin position="252"/>
        <end position="274"/>
    </location>
</feature>
<keyword evidence="5 7" id="KW-1133">Transmembrane helix</keyword>
<evidence type="ECO:0000256" key="5">
    <source>
        <dbReference type="ARBA" id="ARBA00022989"/>
    </source>
</evidence>
<dbReference type="KEGG" id="ddr:Deide_1p01210"/>
<gene>
    <name evidence="9" type="ordered locus">Deide_1p01210</name>
</gene>
<dbReference type="GO" id="GO:0005886">
    <property type="term" value="C:plasma membrane"/>
    <property type="evidence" value="ECO:0007669"/>
    <property type="project" value="UniProtKB-SubCell"/>
</dbReference>
<organism evidence="9 10">
    <name type="scientific">Deinococcus deserti (strain DSM 17065 / CIP 109153 / LMG 22923 / VCD115)</name>
    <dbReference type="NCBI Taxonomy" id="546414"/>
    <lineage>
        <taxon>Bacteria</taxon>
        <taxon>Thermotogati</taxon>
        <taxon>Deinococcota</taxon>
        <taxon>Deinococci</taxon>
        <taxon>Deinococcales</taxon>
        <taxon>Deinococcaceae</taxon>
        <taxon>Deinococcus</taxon>
    </lineage>
</organism>
<dbReference type="InterPro" id="IPR035906">
    <property type="entry name" value="MetI-like_sf"/>
</dbReference>
<evidence type="ECO:0000256" key="1">
    <source>
        <dbReference type="ARBA" id="ARBA00004651"/>
    </source>
</evidence>
<evidence type="ECO:0000256" key="2">
    <source>
        <dbReference type="ARBA" id="ARBA00022448"/>
    </source>
</evidence>
<feature type="domain" description="ABC transmembrane type-1" evidence="8">
    <location>
        <begin position="86"/>
        <end position="275"/>
    </location>
</feature>
<dbReference type="HOGENOM" id="CLU_028518_1_2_0"/>
<name>C1D2B5_DEIDV</name>
<feature type="transmembrane region" description="Helical" evidence="7">
    <location>
        <begin position="25"/>
        <end position="46"/>
    </location>
</feature>
<evidence type="ECO:0000256" key="7">
    <source>
        <dbReference type="RuleBase" id="RU363032"/>
    </source>
</evidence>
<feature type="transmembrane region" description="Helical" evidence="7">
    <location>
        <begin position="88"/>
        <end position="114"/>
    </location>
</feature>
<keyword evidence="10" id="KW-1185">Reference proteome</keyword>
<dbReference type="PROSITE" id="PS50928">
    <property type="entry name" value="ABC_TM1"/>
    <property type="match status" value="1"/>
</dbReference>
<sequence>MTITSAHRAQAPAQRSWRRLRRDPVATLSAATLVLVVLFAFLGPVVRPVDPDVLDLGRQLAPSTLAHPLGTDESGRDVLVRLMLGGRISLMVGLFAVLVSVSVGTLVGALAGFYGGWLSGFLMRVTDGILALPAFFLSVLTLTFFGPGLVPLVLVIGLTSWMGLARLVRGEVLKYREEQYVEAARALGSHDSRVLFRHILPQILPTLIVNASVGISTAILAESALSFLGLGIQPPNASWGNMLSGAQNYFYTAPRLAVYPGLLILITVLATNLLGDALRDATDPTD</sequence>
<dbReference type="RefSeq" id="WP_012694677.1">
    <property type="nucleotide sequence ID" value="NC_012527.1"/>
</dbReference>
<evidence type="ECO:0000256" key="6">
    <source>
        <dbReference type="ARBA" id="ARBA00023136"/>
    </source>
</evidence>
<dbReference type="EMBL" id="CP001115">
    <property type="protein sequence ID" value="ACO47554.1"/>
    <property type="molecule type" value="Genomic_DNA"/>
</dbReference>
<dbReference type="Proteomes" id="UP000002208">
    <property type="component" value="Plasmid 1"/>
</dbReference>
<dbReference type="SUPFAM" id="SSF161098">
    <property type="entry name" value="MetI-like"/>
    <property type="match status" value="1"/>
</dbReference>
<keyword evidence="3" id="KW-1003">Cell membrane</keyword>
<accession>C1D2B5</accession>
<dbReference type="CDD" id="cd06261">
    <property type="entry name" value="TM_PBP2"/>
    <property type="match status" value="1"/>
</dbReference>
<dbReference type="PANTHER" id="PTHR43386">
    <property type="entry name" value="OLIGOPEPTIDE TRANSPORT SYSTEM PERMEASE PROTEIN APPC"/>
    <property type="match status" value="1"/>
</dbReference>
<dbReference type="Pfam" id="PF12911">
    <property type="entry name" value="OppC_N"/>
    <property type="match status" value="1"/>
</dbReference>
<proteinExistence type="inferred from homology"/>
<dbReference type="Gene3D" id="1.10.3720.10">
    <property type="entry name" value="MetI-like"/>
    <property type="match status" value="1"/>
</dbReference>
<evidence type="ECO:0000256" key="4">
    <source>
        <dbReference type="ARBA" id="ARBA00022692"/>
    </source>
</evidence>
<evidence type="ECO:0000259" key="8">
    <source>
        <dbReference type="PROSITE" id="PS50928"/>
    </source>
</evidence>
<geneLocation type="plasmid" evidence="10">
    <name>pDeide1</name>
</geneLocation>
<dbReference type="InterPro" id="IPR025966">
    <property type="entry name" value="OppC_N"/>
</dbReference>
<feature type="transmembrane region" description="Helical" evidence="7">
    <location>
        <begin position="121"/>
        <end position="142"/>
    </location>
</feature>
<dbReference type="Pfam" id="PF00528">
    <property type="entry name" value="BPD_transp_1"/>
    <property type="match status" value="1"/>
</dbReference>
<keyword evidence="6 7" id="KW-0472">Membrane</keyword>
<protein>
    <submittedName>
        <fullName evidence="9">Putative dipeptide/oligopeptide/nickel ABC transporter, permease component</fullName>
    </submittedName>
</protein>
<dbReference type="PANTHER" id="PTHR43386:SF23">
    <property type="entry name" value="ABC TRANSPORTER"/>
    <property type="match status" value="1"/>
</dbReference>
<comment type="similarity">
    <text evidence="7">Belongs to the binding-protein-dependent transport system permease family.</text>
</comment>